<evidence type="ECO:0000313" key="2">
    <source>
        <dbReference type="EMBL" id="OMG56657.1"/>
    </source>
</evidence>
<dbReference type="STRING" id="418702.BJN45_03330"/>
<evidence type="ECO:0000256" key="1">
    <source>
        <dbReference type="SAM" id="Phobius"/>
    </source>
</evidence>
<name>A0A1R1ID78_9RHOO</name>
<keyword evidence="3" id="KW-1185">Reference proteome</keyword>
<comment type="caution">
    <text evidence="2">The sequence shown here is derived from an EMBL/GenBank/DDBJ whole genome shotgun (WGS) entry which is preliminary data.</text>
</comment>
<feature type="transmembrane region" description="Helical" evidence="1">
    <location>
        <begin position="37"/>
        <end position="59"/>
    </location>
</feature>
<keyword evidence="1" id="KW-0472">Membrane</keyword>
<gene>
    <name evidence="2" type="ORF">BJN45_03330</name>
</gene>
<proteinExistence type="predicted"/>
<protein>
    <submittedName>
        <fullName evidence="2">Uncharacterized protein</fullName>
    </submittedName>
</protein>
<keyword evidence="1" id="KW-1133">Transmembrane helix</keyword>
<keyword evidence="1" id="KW-0812">Transmembrane</keyword>
<dbReference type="AlphaFoldDB" id="A0A1R1ID78"/>
<dbReference type="Proteomes" id="UP000187526">
    <property type="component" value="Unassembled WGS sequence"/>
</dbReference>
<accession>A0A1R1ID78</accession>
<dbReference type="RefSeq" id="WP_076092016.1">
    <property type="nucleotide sequence ID" value="NZ_MTHD01000001.1"/>
</dbReference>
<reference evidence="2 3" key="1">
    <citation type="submission" date="2016-10" db="EMBL/GenBank/DDBJ databases">
        <title>Alkaliphiles isolated from bioreactors.</title>
        <authorList>
            <person name="Salah Z."/>
            <person name="Rout S.P."/>
            <person name="Humphreys P.N."/>
        </authorList>
    </citation>
    <scope>NUCLEOTIDE SEQUENCE [LARGE SCALE GENOMIC DNA]</scope>
    <source>
        <strain evidence="2 3">ZS02</strain>
    </source>
</reference>
<dbReference type="EMBL" id="MTHD01000001">
    <property type="protein sequence ID" value="OMG56657.1"/>
    <property type="molecule type" value="Genomic_DNA"/>
</dbReference>
<sequence>MWLLRLLAAILVIAIGVGLLLYVFTGRREYLSFSWRLFRYGIVFALLVFALMFIERLAIIPI</sequence>
<feature type="transmembrane region" description="Helical" evidence="1">
    <location>
        <begin position="6"/>
        <end position="25"/>
    </location>
</feature>
<organism evidence="2 3">
    <name type="scientific">Azonexus hydrophilus</name>
    <dbReference type="NCBI Taxonomy" id="418702"/>
    <lineage>
        <taxon>Bacteria</taxon>
        <taxon>Pseudomonadati</taxon>
        <taxon>Pseudomonadota</taxon>
        <taxon>Betaproteobacteria</taxon>
        <taxon>Rhodocyclales</taxon>
        <taxon>Azonexaceae</taxon>
        <taxon>Azonexus</taxon>
    </lineage>
</organism>
<dbReference type="OrthoDB" id="9182815at2"/>
<evidence type="ECO:0000313" key="3">
    <source>
        <dbReference type="Proteomes" id="UP000187526"/>
    </source>
</evidence>